<evidence type="ECO:0000313" key="10">
    <source>
        <dbReference type="Proteomes" id="UP000016666"/>
    </source>
</evidence>
<dbReference type="GO" id="GO:0000978">
    <property type="term" value="F:RNA polymerase II cis-regulatory region sequence-specific DNA binding"/>
    <property type="evidence" value="ECO:0007669"/>
    <property type="project" value="TreeGrafter"/>
</dbReference>
<dbReference type="GeneTree" id="ENSGT00960000191270"/>
<keyword evidence="4" id="KW-0862">Zinc</keyword>
<dbReference type="Gene3D" id="3.30.160.60">
    <property type="entry name" value="Classic Zinc Finger"/>
    <property type="match status" value="2"/>
</dbReference>
<evidence type="ECO:0000256" key="4">
    <source>
        <dbReference type="ARBA" id="ARBA00022833"/>
    </source>
</evidence>
<feature type="region of interest" description="Disordered" evidence="6">
    <location>
        <begin position="22"/>
        <end position="46"/>
    </location>
</feature>
<dbReference type="PANTHER" id="PTHR19818">
    <property type="entry name" value="ZINC FINGER PROTEIN ZIC AND GLI"/>
    <property type="match status" value="1"/>
</dbReference>
<dbReference type="PANTHER" id="PTHR19818:SF139">
    <property type="entry name" value="PAIR-RULE PROTEIN ODD-PAIRED"/>
    <property type="match status" value="1"/>
</dbReference>
<reference evidence="9" key="2">
    <citation type="submission" date="2025-08" db="UniProtKB">
        <authorList>
            <consortium name="Ensembl"/>
        </authorList>
    </citation>
    <scope>IDENTIFICATION</scope>
</reference>
<organism evidence="9 10">
    <name type="scientific">Anas platyrhynchos platyrhynchos</name>
    <name type="common">Northern mallard</name>
    <dbReference type="NCBI Taxonomy" id="8840"/>
    <lineage>
        <taxon>Eukaryota</taxon>
        <taxon>Metazoa</taxon>
        <taxon>Chordata</taxon>
        <taxon>Craniata</taxon>
        <taxon>Vertebrata</taxon>
        <taxon>Euteleostomi</taxon>
        <taxon>Archelosauria</taxon>
        <taxon>Archosauria</taxon>
        <taxon>Dinosauria</taxon>
        <taxon>Saurischia</taxon>
        <taxon>Theropoda</taxon>
        <taxon>Coelurosauria</taxon>
        <taxon>Aves</taxon>
        <taxon>Neognathae</taxon>
        <taxon>Galloanserae</taxon>
        <taxon>Anseriformes</taxon>
        <taxon>Anatidae</taxon>
        <taxon>Anatinae</taxon>
        <taxon>Anas</taxon>
    </lineage>
</organism>
<reference evidence="9" key="3">
    <citation type="submission" date="2025-09" db="UniProtKB">
        <authorList>
            <consortium name="Ensembl"/>
        </authorList>
    </citation>
    <scope>IDENTIFICATION</scope>
</reference>
<dbReference type="PROSITE" id="PS50157">
    <property type="entry name" value="ZINC_FINGER_C2H2_2"/>
    <property type="match status" value="2"/>
</dbReference>
<evidence type="ECO:0000256" key="5">
    <source>
        <dbReference type="PROSITE-ProRule" id="PRU00042"/>
    </source>
</evidence>
<keyword evidence="1" id="KW-0479">Metal-binding</keyword>
<keyword evidence="2" id="KW-0677">Repeat</keyword>
<evidence type="ECO:0000256" key="1">
    <source>
        <dbReference type="ARBA" id="ARBA00022723"/>
    </source>
</evidence>
<evidence type="ECO:0000313" key="9">
    <source>
        <dbReference type="Ensembl" id="ENSAPLP00000027990.1"/>
    </source>
</evidence>
<dbReference type="FunFam" id="3.30.160.60:FF:000005">
    <property type="entry name" value="Zinc finger protein 14 homolog"/>
    <property type="match status" value="1"/>
</dbReference>
<protein>
    <recommendedName>
        <fullName evidence="8">C2H2-type domain-containing protein</fullName>
    </recommendedName>
</protein>
<dbReference type="OMA" id="ENPMSAW"/>
<keyword evidence="7" id="KW-0472">Membrane</keyword>
<dbReference type="SUPFAM" id="SSF57667">
    <property type="entry name" value="beta-beta-alpha zinc fingers"/>
    <property type="match status" value="1"/>
</dbReference>
<evidence type="ECO:0000256" key="6">
    <source>
        <dbReference type="SAM" id="MobiDB-lite"/>
    </source>
</evidence>
<dbReference type="InterPro" id="IPR050329">
    <property type="entry name" value="GLI_C2H2-zinc-finger"/>
</dbReference>
<feature type="domain" description="C2H2-type" evidence="8">
    <location>
        <begin position="232"/>
        <end position="259"/>
    </location>
</feature>
<evidence type="ECO:0000259" key="8">
    <source>
        <dbReference type="PROSITE" id="PS50157"/>
    </source>
</evidence>
<dbReference type="GO" id="GO:0000981">
    <property type="term" value="F:DNA-binding transcription factor activity, RNA polymerase II-specific"/>
    <property type="evidence" value="ECO:0007669"/>
    <property type="project" value="TreeGrafter"/>
</dbReference>
<feature type="region of interest" description="Disordered" evidence="6">
    <location>
        <begin position="124"/>
        <end position="192"/>
    </location>
</feature>
<feature type="compositionally biased region" description="Polar residues" evidence="6">
    <location>
        <begin position="174"/>
        <end position="183"/>
    </location>
</feature>
<keyword evidence="3 5" id="KW-0863">Zinc-finger</keyword>
<sequence>MSRDSAAITHLLIYHGTSSSQPTGLLTLGDPNAQRPPKPCRNAHSSESLQKDQISLIFLGFFFFFLTLFPPPLPSTQGKVWVIHVPAVSQNPPPRFPLPCSPSPARTPHQLLLLLLGTIPMEQGDLEDSSQQDKPKERRQHGMVLRRTEVAICPSAKLGEDQEEEPRPQRQRQNHAGQVQDNPSEIHPQKTGIKAGMCPKEKVYGCSKCGKSFNWKNKLSRQLRTHTGECPYKCSEYWSSFSDHSNLISHQKLHRGENPMSAWTVGSASARAPASWPTTGSTQGKNPMSASAVGNAFFRGRPDPAAHQEIFRGNESLGFQMQEGLWCWCAR</sequence>
<dbReference type="Proteomes" id="UP000016666">
    <property type="component" value="Unassembled WGS sequence"/>
</dbReference>
<accession>A0A493TQY2</accession>
<keyword evidence="10" id="KW-1185">Reference proteome</keyword>
<dbReference type="InterPro" id="IPR036236">
    <property type="entry name" value="Znf_C2H2_sf"/>
</dbReference>
<feature type="domain" description="C2H2-type" evidence="8">
    <location>
        <begin position="204"/>
        <end position="231"/>
    </location>
</feature>
<keyword evidence="7" id="KW-0812">Transmembrane</keyword>
<evidence type="ECO:0000256" key="7">
    <source>
        <dbReference type="SAM" id="Phobius"/>
    </source>
</evidence>
<dbReference type="FunFam" id="3.30.160.60:FF:002343">
    <property type="entry name" value="Zinc finger protein 33A"/>
    <property type="match status" value="1"/>
</dbReference>
<dbReference type="InterPro" id="IPR013087">
    <property type="entry name" value="Znf_C2H2_type"/>
</dbReference>
<dbReference type="GO" id="GO:0045944">
    <property type="term" value="P:positive regulation of transcription by RNA polymerase II"/>
    <property type="evidence" value="ECO:0007669"/>
    <property type="project" value="UniProtKB-ARBA"/>
</dbReference>
<dbReference type="GO" id="GO:0008270">
    <property type="term" value="F:zinc ion binding"/>
    <property type="evidence" value="ECO:0007669"/>
    <property type="project" value="UniProtKB-KW"/>
</dbReference>
<evidence type="ECO:0000256" key="2">
    <source>
        <dbReference type="ARBA" id="ARBA00022737"/>
    </source>
</evidence>
<dbReference type="GO" id="GO:0005634">
    <property type="term" value="C:nucleus"/>
    <property type="evidence" value="ECO:0007669"/>
    <property type="project" value="UniProtKB-ARBA"/>
</dbReference>
<proteinExistence type="predicted"/>
<dbReference type="AlphaFoldDB" id="A0A493TQY2"/>
<feature type="transmembrane region" description="Helical" evidence="7">
    <location>
        <begin position="54"/>
        <end position="73"/>
    </location>
</feature>
<reference evidence="10" key="1">
    <citation type="submission" date="2017-10" db="EMBL/GenBank/DDBJ databases">
        <title>A new Pekin duck reference genome.</title>
        <authorList>
            <person name="Hou Z.-C."/>
            <person name="Zhou Z.-K."/>
            <person name="Zhu F."/>
            <person name="Hou S.-S."/>
        </authorList>
    </citation>
    <scope>NUCLEOTIDE SEQUENCE [LARGE SCALE GENOMIC DNA]</scope>
</reference>
<evidence type="ECO:0000256" key="3">
    <source>
        <dbReference type="ARBA" id="ARBA00022771"/>
    </source>
</evidence>
<keyword evidence="7" id="KW-1133">Transmembrane helix</keyword>
<dbReference type="Ensembl" id="ENSAPLT00000036799.1">
    <property type="protein sequence ID" value="ENSAPLP00000027990.1"/>
    <property type="gene ID" value="ENSAPLG00000016664.1"/>
</dbReference>
<name>A0A493TQY2_ANAPP</name>